<evidence type="ECO:0000313" key="3">
    <source>
        <dbReference type="EMBL" id="SDG29994.1"/>
    </source>
</evidence>
<name>A0A1G7T4Q3_9ACTN</name>
<dbReference type="GO" id="GO:0005506">
    <property type="term" value="F:iron ion binding"/>
    <property type="evidence" value="ECO:0007669"/>
    <property type="project" value="InterPro"/>
</dbReference>
<dbReference type="Gene3D" id="2.60.130.10">
    <property type="entry name" value="Aromatic compound dioxygenase"/>
    <property type="match status" value="1"/>
</dbReference>
<feature type="domain" description="Intradiol ring-cleavage dioxygenases" evidence="2">
    <location>
        <begin position="87"/>
        <end position="217"/>
    </location>
</feature>
<sequence>MPPVAAGMDRRQLLGAGGLLTLAGVLAACRRAEPDPAGPVATSDPVPGTTAPATTAPPVPQAVDLLDGSGTCQLVHETIAGPTWFDAHAVRSDVREDRPGVPLDLALRVVQLPACTPVPQAVVDLWQCDALGVYSGFAGSAPGQGGSPGGRDEYGDAQSAATDGATFLRGTQVTGADGVVRFSTVYPGWYPTRTPHLHLKVHLGTATVLTTQLFLDDTVSDQVYANDPYRQHAGRDTRNDRDAFYDPSGLLRTAPSPTGWLAATTLGIPAG</sequence>
<evidence type="ECO:0000256" key="1">
    <source>
        <dbReference type="SAM" id="MobiDB-lite"/>
    </source>
</evidence>
<dbReference type="InterPro" id="IPR006311">
    <property type="entry name" value="TAT_signal"/>
</dbReference>
<dbReference type="EMBL" id="FNCF01000003">
    <property type="protein sequence ID" value="SDG29994.1"/>
    <property type="molecule type" value="Genomic_DNA"/>
</dbReference>
<dbReference type="InterPro" id="IPR015889">
    <property type="entry name" value="Intradiol_dOase_core"/>
</dbReference>
<evidence type="ECO:0000259" key="2">
    <source>
        <dbReference type="Pfam" id="PF00775"/>
    </source>
</evidence>
<dbReference type="AlphaFoldDB" id="A0A1G7T4Q3"/>
<dbReference type="Pfam" id="PF00775">
    <property type="entry name" value="Dioxygenase_C"/>
    <property type="match status" value="1"/>
</dbReference>
<dbReference type="InterPro" id="IPR000627">
    <property type="entry name" value="Intradiol_dOase_C"/>
</dbReference>
<organism evidence="3 4">
    <name type="scientific">Klenkia brasiliensis</name>
    <dbReference type="NCBI Taxonomy" id="333142"/>
    <lineage>
        <taxon>Bacteria</taxon>
        <taxon>Bacillati</taxon>
        <taxon>Actinomycetota</taxon>
        <taxon>Actinomycetes</taxon>
        <taxon>Geodermatophilales</taxon>
        <taxon>Geodermatophilaceae</taxon>
        <taxon>Klenkia</taxon>
    </lineage>
</organism>
<dbReference type="CDD" id="cd03457">
    <property type="entry name" value="intradiol_dioxygenase_like"/>
    <property type="match status" value="1"/>
</dbReference>
<dbReference type="Proteomes" id="UP000198863">
    <property type="component" value="Unassembled WGS sequence"/>
</dbReference>
<dbReference type="SUPFAM" id="SSF49482">
    <property type="entry name" value="Aromatic compound dioxygenase"/>
    <property type="match status" value="1"/>
</dbReference>
<evidence type="ECO:0000313" key="4">
    <source>
        <dbReference type="Proteomes" id="UP000198863"/>
    </source>
</evidence>
<accession>A0A1G7T4Q3</accession>
<dbReference type="PANTHER" id="PTHR34315">
    <property type="match status" value="1"/>
</dbReference>
<feature type="region of interest" description="Disordered" evidence="1">
    <location>
        <begin position="33"/>
        <end position="56"/>
    </location>
</feature>
<keyword evidence="3" id="KW-0223">Dioxygenase</keyword>
<feature type="compositionally biased region" description="Low complexity" evidence="1">
    <location>
        <begin position="45"/>
        <end position="54"/>
    </location>
</feature>
<keyword evidence="3" id="KW-0560">Oxidoreductase</keyword>
<protein>
    <submittedName>
        <fullName evidence="3">Dioxygenase</fullName>
    </submittedName>
</protein>
<reference evidence="4" key="1">
    <citation type="submission" date="2016-10" db="EMBL/GenBank/DDBJ databases">
        <authorList>
            <person name="Varghese N."/>
            <person name="Submissions S."/>
        </authorList>
    </citation>
    <scope>NUCLEOTIDE SEQUENCE [LARGE SCALE GENOMIC DNA]</scope>
    <source>
        <strain evidence="4">DSM 44526</strain>
    </source>
</reference>
<dbReference type="GO" id="GO:0016702">
    <property type="term" value="F:oxidoreductase activity, acting on single donors with incorporation of molecular oxygen, incorporation of two atoms of oxygen"/>
    <property type="evidence" value="ECO:0007669"/>
    <property type="project" value="InterPro"/>
</dbReference>
<dbReference type="PANTHER" id="PTHR34315:SF1">
    <property type="entry name" value="INTRADIOL RING-CLEAVAGE DIOXYGENASES DOMAIN-CONTAINING PROTEIN-RELATED"/>
    <property type="match status" value="1"/>
</dbReference>
<gene>
    <name evidence="3" type="ORF">SAMN05660324_2295</name>
</gene>
<proteinExistence type="predicted"/>
<keyword evidence="4" id="KW-1185">Reference proteome</keyword>
<dbReference type="PROSITE" id="PS51318">
    <property type="entry name" value="TAT"/>
    <property type="match status" value="1"/>
</dbReference>